<comment type="function">
    <text evidence="6">Catalyzes the adenylation of molybdopterin as part of the biosynthesis of the molybdenum-cofactor.</text>
</comment>
<evidence type="ECO:0000256" key="4">
    <source>
        <dbReference type="ARBA" id="ARBA00023150"/>
    </source>
</evidence>
<dbReference type="InterPro" id="IPR036425">
    <property type="entry name" value="MoaB/Mog-like_dom_sf"/>
</dbReference>
<dbReference type="SMART" id="SM00852">
    <property type="entry name" value="MoCF_biosynth"/>
    <property type="match status" value="1"/>
</dbReference>
<evidence type="ECO:0000313" key="9">
    <source>
        <dbReference type="Proteomes" id="UP000448292"/>
    </source>
</evidence>
<sequence>MDLAPNVHAVPGVFAKVLRAVPPGRLDLVARKAGWSLAWITLSDSCAAGRKEDASGPVIEDLVRGTLPVGHAEGFLLPDDETRLRALVMDLALSQRFDVIVTTGGTGLAPTDRTPEALNPILEKRLPGMVQAMIASSLAKTPHGALTRSVAGTLGRSIVLSLPGSPKAVRENLDAVLPALGHGLDKLHGDATPCATP</sequence>
<dbReference type="SUPFAM" id="SSF53218">
    <property type="entry name" value="Molybdenum cofactor biosynthesis proteins"/>
    <property type="match status" value="1"/>
</dbReference>
<evidence type="ECO:0000256" key="3">
    <source>
        <dbReference type="ARBA" id="ARBA00013491"/>
    </source>
</evidence>
<evidence type="ECO:0000256" key="5">
    <source>
        <dbReference type="ARBA" id="ARBA00051131"/>
    </source>
</evidence>
<comment type="catalytic activity">
    <reaction evidence="5">
        <text>molybdopterin + ATP + H(+) = adenylyl-molybdopterin + diphosphate</text>
        <dbReference type="Rhea" id="RHEA:31331"/>
        <dbReference type="ChEBI" id="CHEBI:15378"/>
        <dbReference type="ChEBI" id="CHEBI:30616"/>
        <dbReference type="ChEBI" id="CHEBI:33019"/>
        <dbReference type="ChEBI" id="CHEBI:58698"/>
        <dbReference type="ChEBI" id="CHEBI:62727"/>
        <dbReference type="EC" id="2.7.7.75"/>
    </reaction>
</comment>
<dbReference type="OrthoDB" id="9784492at2"/>
<feature type="domain" description="MoaB/Mog" evidence="7">
    <location>
        <begin position="38"/>
        <end position="183"/>
    </location>
</feature>
<dbReference type="Pfam" id="PF00994">
    <property type="entry name" value="MoCF_biosynth"/>
    <property type="match status" value="1"/>
</dbReference>
<dbReference type="AlphaFoldDB" id="A0A7M3MKE0"/>
<evidence type="ECO:0000259" key="7">
    <source>
        <dbReference type="SMART" id="SM00852"/>
    </source>
</evidence>
<evidence type="ECO:0000256" key="1">
    <source>
        <dbReference type="ARBA" id="ARBA00005046"/>
    </source>
</evidence>
<reference evidence="8 9" key="1">
    <citation type="submission" date="2018-06" db="EMBL/GenBank/DDBJ databases">
        <title>Complete genome of Desulfovibrio indonesiensis P37SLT.</title>
        <authorList>
            <person name="Crispim J.S."/>
            <person name="Vidigal P.M.P."/>
            <person name="Silva L.C.F."/>
            <person name="Laguardia C.N."/>
            <person name="Araujo L.C."/>
            <person name="Dias R.S."/>
            <person name="Sousa M.P."/>
            <person name="Paula S.O."/>
            <person name="Silva C."/>
        </authorList>
    </citation>
    <scope>NUCLEOTIDE SEQUENCE [LARGE SCALE GENOMIC DNA]</scope>
    <source>
        <strain evidence="8 9">P37SLT</strain>
    </source>
</reference>
<accession>A0A7M3MKE0</accession>
<dbReference type="GO" id="GO:0061598">
    <property type="term" value="F:molybdopterin adenylyltransferase activity"/>
    <property type="evidence" value="ECO:0007669"/>
    <property type="project" value="UniProtKB-EC"/>
</dbReference>
<evidence type="ECO:0000313" key="8">
    <source>
        <dbReference type="EMBL" id="TVM20038.1"/>
    </source>
</evidence>
<proteinExistence type="predicted"/>
<dbReference type="Proteomes" id="UP000448292">
    <property type="component" value="Unassembled WGS sequence"/>
</dbReference>
<dbReference type="CDD" id="cd00886">
    <property type="entry name" value="MogA_MoaB"/>
    <property type="match status" value="1"/>
</dbReference>
<gene>
    <name evidence="8" type="ORF">DPQ33_00195</name>
</gene>
<dbReference type="Gene3D" id="3.40.980.10">
    <property type="entry name" value="MoaB/Mog-like domain"/>
    <property type="match status" value="1"/>
</dbReference>
<dbReference type="InterPro" id="IPR008284">
    <property type="entry name" value="MoCF_biosynth_CS"/>
</dbReference>
<keyword evidence="4" id="KW-0501">Molybdenum cofactor biosynthesis</keyword>
<keyword evidence="9" id="KW-1185">Reference proteome</keyword>
<dbReference type="EMBL" id="QMIE01000001">
    <property type="protein sequence ID" value="TVM20038.1"/>
    <property type="molecule type" value="Genomic_DNA"/>
</dbReference>
<comment type="caution">
    <text evidence="8">The sequence shown here is derived from an EMBL/GenBank/DDBJ whole genome shotgun (WGS) entry which is preliminary data.</text>
</comment>
<dbReference type="InterPro" id="IPR001453">
    <property type="entry name" value="MoaB/Mog_dom"/>
</dbReference>
<name>A0A7M3MKE0_9BACT</name>
<dbReference type="PROSITE" id="PS01078">
    <property type="entry name" value="MOCF_BIOSYNTHESIS_1"/>
    <property type="match status" value="1"/>
</dbReference>
<comment type="pathway">
    <text evidence="1">Cofactor biosynthesis; molybdopterin biosynthesis.</text>
</comment>
<dbReference type="NCBIfam" id="TIGR00177">
    <property type="entry name" value="molyb_syn"/>
    <property type="match status" value="1"/>
</dbReference>
<dbReference type="PANTHER" id="PTHR43764:SF1">
    <property type="entry name" value="MOLYBDOPTERIN MOLYBDOTRANSFERASE"/>
    <property type="match status" value="1"/>
</dbReference>
<dbReference type="InterPro" id="IPR051920">
    <property type="entry name" value="MPT_Adenylyltrnsfr/MoaC-Rel"/>
</dbReference>
<dbReference type="UniPathway" id="UPA00344"/>
<dbReference type="GO" id="GO:0006777">
    <property type="term" value="P:Mo-molybdopterin cofactor biosynthetic process"/>
    <property type="evidence" value="ECO:0007669"/>
    <property type="project" value="UniProtKB-KW"/>
</dbReference>
<protein>
    <recommendedName>
        <fullName evidence="3">Molybdopterin adenylyltransferase</fullName>
        <ecNumber evidence="2">2.7.7.75</ecNumber>
    </recommendedName>
</protein>
<evidence type="ECO:0000256" key="2">
    <source>
        <dbReference type="ARBA" id="ARBA00012509"/>
    </source>
</evidence>
<dbReference type="EC" id="2.7.7.75" evidence="2"/>
<organism evidence="8 9">
    <name type="scientific">Oceanidesulfovibrio indonesiensis</name>
    <dbReference type="NCBI Taxonomy" id="54767"/>
    <lineage>
        <taxon>Bacteria</taxon>
        <taxon>Pseudomonadati</taxon>
        <taxon>Thermodesulfobacteriota</taxon>
        <taxon>Desulfovibrionia</taxon>
        <taxon>Desulfovibrionales</taxon>
        <taxon>Desulfovibrionaceae</taxon>
        <taxon>Oceanidesulfovibrio</taxon>
    </lineage>
</organism>
<evidence type="ECO:0000256" key="6">
    <source>
        <dbReference type="ARBA" id="ARBA00058212"/>
    </source>
</evidence>
<dbReference type="PANTHER" id="PTHR43764">
    <property type="entry name" value="MOLYBDENUM COFACTOR BIOSYNTHESIS"/>
    <property type="match status" value="1"/>
</dbReference>